<keyword evidence="2" id="KW-1185">Reference proteome</keyword>
<dbReference type="InParanoid" id="J4ICQ5"/>
<dbReference type="EMBL" id="HE797519">
    <property type="protein sequence ID" value="CCM06821.1"/>
    <property type="molecule type" value="Genomic_DNA"/>
</dbReference>
<accession>J4ICQ5</accession>
<protein>
    <submittedName>
        <fullName evidence="1">Uncharacterized protein</fullName>
    </submittedName>
</protein>
<reference evidence="1 2" key="1">
    <citation type="journal article" date="2012" name="Appl. Environ. Microbiol.">
        <title>Short-read sequencing for genomic analysis of the brown rot fungus Fibroporia radiculosa.</title>
        <authorList>
            <person name="Tang J.D."/>
            <person name="Perkins A.D."/>
            <person name="Sonstegard T.S."/>
            <person name="Schroeder S.G."/>
            <person name="Burgess S.C."/>
            <person name="Diehl S.V."/>
        </authorList>
    </citation>
    <scope>NUCLEOTIDE SEQUENCE [LARGE SCALE GENOMIC DNA]</scope>
    <source>
        <strain evidence="1 2">TFFH 294</strain>
    </source>
</reference>
<dbReference type="Proteomes" id="UP000006352">
    <property type="component" value="Unassembled WGS sequence"/>
</dbReference>
<sequence>MSSARMGEWMVWVTLSLEDMGRLSEVTRPRHLDPSIYGVATTLKWTVCHVLSIFGSGSGMTLDGVRERPNRIEPPVPIHVLCSTKGYNTAQSLTPEKITPSLQ</sequence>
<organism evidence="1 2">
    <name type="scientific">Fibroporia radiculosa</name>
    <dbReference type="NCBI Taxonomy" id="599839"/>
    <lineage>
        <taxon>Eukaryota</taxon>
        <taxon>Fungi</taxon>
        <taxon>Dikarya</taxon>
        <taxon>Basidiomycota</taxon>
        <taxon>Agaricomycotina</taxon>
        <taxon>Agaricomycetes</taxon>
        <taxon>Polyporales</taxon>
        <taxon>Fibroporiaceae</taxon>
        <taxon>Fibroporia</taxon>
    </lineage>
</organism>
<dbReference type="HOGENOM" id="CLU_2263783_0_0_1"/>
<dbReference type="AlphaFoldDB" id="J4ICQ5"/>
<gene>
    <name evidence="1" type="ORF">FIBRA_09123</name>
</gene>
<evidence type="ECO:0000313" key="1">
    <source>
        <dbReference type="EMBL" id="CCM06821.1"/>
    </source>
</evidence>
<dbReference type="RefSeq" id="XP_012176842.1">
    <property type="nucleotide sequence ID" value="XM_012321452.1"/>
</dbReference>
<dbReference type="GeneID" id="24101721"/>
<name>J4ICQ5_9APHY</name>
<evidence type="ECO:0000313" key="2">
    <source>
        <dbReference type="Proteomes" id="UP000006352"/>
    </source>
</evidence>
<proteinExistence type="predicted"/>